<dbReference type="Proteomes" id="UP000593601">
    <property type="component" value="Chromosome"/>
</dbReference>
<organism evidence="12 13">
    <name type="scientific">Blautia liquoris</name>
    <dbReference type="NCBI Taxonomy" id="2779518"/>
    <lineage>
        <taxon>Bacteria</taxon>
        <taxon>Bacillati</taxon>
        <taxon>Bacillota</taxon>
        <taxon>Clostridia</taxon>
        <taxon>Lachnospirales</taxon>
        <taxon>Lachnospiraceae</taxon>
        <taxon>Blautia</taxon>
    </lineage>
</organism>
<evidence type="ECO:0000256" key="1">
    <source>
        <dbReference type="ARBA" id="ARBA00018672"/>
    </source>
</evidence>
<dbReference type="SUPFAM" id="SSF52172">
    <property type="entry name" value="CheY-like"/>
    <property type="match status" value="1"/>
</dbReference>
<keyword evidence="4" id="KW-0805">Transcription regulation</keyword>
<dbReference type="SMART" id="SM00448">
    <property type="entry name" value="REC"/>
    <property type="match status" value="1"/>
</dbReference>
<keyword evidence="5 9" id="KW-0238">DNA-binding</keyword>
<evidence type="ECO:0000256" key="9">
    <source>
        <dbReference type="PROSITE-ProRule" id="PRU01091"/>
    </source>
</evidence>
<dbReference type="GO" id="GO:0006355">
    <property type="term" value="P:regulation of DNA-templated transcription"/>
    <property type="evidence" value="ECO:0007669"/>
    <property type="project" value="InterPro"/>
</dbReference>
<dbReference type="AlphaFoldDB" id="A0A7M2RJF2"/>
<evidence type="ECO:0000259" key="11">
    <source>
        <dbReference type="PROSITE" id="PS51755"/>
    </source>
</evidence>
<evidence type="ECO:0000256" key="3">
    <source>
        <dbReference type="ARBA" id="ARBA00023012"/>
    </source>
</evidence>
<evidence type="ECO:0000313" key="13">
    <source>
        <dbReference type="Proteomes" id="UP000593601"/>
    </source>
</evidence>
<accession>A0A7M2RJF2</accession>
<dbReference type="InterPro" id="IPR036388">
    <property type="entry name" value="WH-like_DNA-bd_sf"/>
</dbReference>
<dbReference type="PROSITE" id="PS50110">
    <property type="entry name" value="RESPONSE_REGULATORY"/>
    <property type="match status" value="1"/>
</dbReference>
<name>A0A7M2RJF2_9FIRM</name>
<dbReference type="Pfam" id="PF00486">
    <property type="entry name" value="Trans_reg_C"/>
    <property type="match status" value="1"/>
</dbReference>
<evidence type="ECO:0000256" key="6">
    <source>
        <dbReference type="ARBA" id="ARBA00023163"/>
    </source>
</evidence>
<keyword evidence="2 8" id="KW-0597">Phosphoprotein</keyword>
<dbReference type="SMART" id="SM00862">
    <property type="entry name" value="Trans_reg_C"/>
    <property type="match status" value="1"/>
</dbReference>
<evidence type="ECO:0000256" key="4">
    <source>
        <dbReference type="ARBA" id="ARBA00023015"/>
    </source>
</evidence>
<reference evidence="12 13" key="1">
    <citation type="submission" date="2020-10" db="EMBL/GenBank/DDBJ databases">
        <title>Blautia liquoris sp.nov., isolated from the mud in a fermentation cellar used for the production of Chinese strong-flavoured liquor.</title>
        <authorList>
            <person name="Lu L."/>
        </authorList>
    </citation>
    <scope>NUCLEOTIDE SEQUENCE [LARGE SCALE GENOMIC DNA]</scope>
    <source>
        <strain evidence="12 13">LZLJ-3</strain>
    </source>
</reference>
<dbReference type="InterPro" id="IPR001867">
    <property type="entry name" value="OmpR/PhoB-type_DNA-bd"/>
</dbReference>
<feature type="DNA-binding region" description="OmpR/PhoB-type" evidence="9">
    <location>
        <begin position="123"/>
        <end position="221"/>
    </location>
</feature>
<dbReference type="CDD" id="cd17574">
    <property type="entry name" value="REC_OmpR"/>
    <property type="match status" value="1"/>
</dbReference>
<keyword evidence="3" id="KW-0902">Two-component regulatory system</keyword>
<dbReference type="Pfam" id="PF00072">
    <property type="entry name" value="Response_reg"/>
    <property type="match status" value="1"/>
</dbReference>
<evidence type="ECO:0000259" key="10">
    <source>
        <dbReference type="PROSITE" id="PS50110"/>
    </source>
</evidence>
<evidence type="ECO:0000256" key="8">
    <source>
        <dbReference type="PROSITE-ProRule" id="PRU00169"/>
    </source>
</evidence>
<dbReference type="InterPro" id="IPR011006">
    <property type="entry name" value="CheY-like_superfamily"/>
</dbReference>
<comment type="function">
    <text evidence="7">May play the central regulatory role in sporulation. It may be an element of the effector pathway responsible for the activation of sporulation genes in response to nutritional stress. Spo0A may act in concert with spo0H (a sigma factor) to control the expression of some genes that are critical to the sporulation process.</text>
</comment>
<gene>
    <name evidence="12" type="ORF">INP51_04025</name>
</gene>
<dbReference type="CDD" id="cd00383">
    <property type="entry name" value="trans_reg_C"/>
    <property type="match status" value="1"/>
</dbReference>
<dbReference type="Gene3D" id="3.40.50.2300">
    <property type="match status" value="1"/>
</dbReference>
<evidence type="ECO:0000313" key="12">
    <source>
        <dbReference type="EMBL" id="QOV20124.1"/>
    </source>
</evidence>
<sequence length="224" mass="25707">MTRVLIAEDDIYLREELMLTFQKRGYQVFGISSFETAKQQILDAAPNLLILDINLPNKSGFELCKELKCRASFPILILTARDTLSDELNGLELGADDFLIKPCHPDKLLARADRLLQIYQKIGSLIQVKTLALDTDTYKLVWRRQSLILPETEGKILRLLMEKYPLTVSHSEIFSFVWNTEEFVDENIVPVNITRLRKKLSLVGLSQVIRTVRGQGYCLEVEHI</sequence>
<dbReference type="PANTHER" id="PTHR48111:SF1">
    <property type="entry name" value="TWO-COMPONENT RESPONSE REGULATOR ORR33"/>
    <property type="match status" value="1"/>
</dbReference>
<feature type="domain" description="Response regulatory" evidence="10">
    <location>
        <begin position="3"/>
        <end position="116"/>
    </location>
</feature>
<dbReference type="GO" id="GO:0032993">
    <property type="term" value="C:protein-DNA complex"/>
    <property type="evidence" value="ECO:0007669"/>
    <property type="project" value="TreeGrafter"/>
</dbReference>
<dbReference type="GO" id="GO:0000156">
    <property type="term" value="F:phosphorelay response regulator activity"/>
    <property type="evidence" value="ECO:0007669"/>
    <property type="project" value="TreeGrafter"/>
</dbReference>
<dbReference type="InterPro" id="IPR001789">
    <property type="entry name" value="Sig_transdc_resp-reg_receiver"/>
</dbReference>
<evidence type="ECO:0000256" key="7">
    <source>
        <dbReference type="ARBA" id="ARBA00024867"/>
    </source>
</evidence>
<dbReference type="PROSITE" id="PS51755">
    <property type="entry name" value="OMPR_PHOB"/>
    <property type="match status" value="1"/>
</dbReference>
<dbReference type="InterPro" id="IPR016032">
    <property type="entry name" value="Sig_transdc_resp-reg_C-effctor"/>
</dbReference>
<feature type="domain" description="OmpR/PhoB-type" evidence="11">
    <location>
        <begin position="123"/>
        <end position="221"/>
    </location>
</feature>
<dbReference type="GO" id="GO:0000976">
    <property type="term" value="F:transcription cis-regulatory region binding"/>
    <property type="evidence" value="ECO:0007669"/>
    <property type="project" value="TreeGrafter"/>
</dbReference>
<feature type="modified residue" description="4-aspartylphosphate" evidence="8">
    <location>
        <position position="52"/>
    </location>
</feature>
<proteinExistence type="predicted"/>
<dbReference type="Gene3D" id="1.10.10.10">
    <property type="entry name" value="Winged helix-like DNA-binding domain superfamily/Winged helix DNA-binding domain"/>
    <property type="match status" value="1"/>
</dbReference>
<evidence type="ECO:0000256" key="5">
    <source>
        <dbReference type="ARBA" id="ARBA00023125"/>
    </source>
</evidence>
<dbReference type="InterPro" id="IPR039420">
    <property type="entry name" value="WalR-like"/>
</dbReference>
<keyword evidence="6" id="KW-0804">Transcription</keyword>
<dbReference type="KEGG" id="bliq:INP51_04025"/>
<protein>
    <recommendedName>
        <fullName evidence="1">Stage 0 sporulation protein A homolog</fullName>
    </recommendedName>
</protein>
<keyword evidence="13" id="KW-1185">Reference proteome</keyword>
<dbReference type="GO" id="GO:0005829">
    <property type="term" value="C:cytosol"/>
    <property type="evidence" value="ECO:0007669"/>
    <property type="project" value="TreeGrafter"/>
</dbReference>
<dbReference type="EMBL" id="CP063304">
    <property type="protein sequence ID" value="QOV20124.1"/>
    <property type="molecule type" value="Genomic_DNA"/>
</dbReference>
<dbReference type="PANTHER" id="PTHR48111">
    <property type="entry name" value="REGULATOR OF RPOS"/>
    <property type="match status" value="1"/>
</dbReference>
<evidence type="ECO:0000256" key="2">
    <source>
        <dbReference type="ARBA" id="ARBA00022553"/>
    </source>
</evidence>
<dbReference type="RefSeq" id="WP_193736444.1">
    <property type="nucleotide sequence ID" value="NZ_CP063304.1"/>
</dbReference>
<dbReference type="SUPFAM" id="SSF46894">
    <property type="entry name" value="C-terminal effector domain of the bipartite response regulators"/>
    <property type="match status" value="1"/>
</dbReference>